<dbReference type="EMBL" id="BAZW01000006">
    <property type="protein sequence ID" value="GAO29002.1"/>
    <property type="molecule type" value="Genomic_DNA"/>
</dbReference>
<accession>A0A0E9LTV6</accession>
<reference evidence="1 2" key="1">
    <citation type="journal article" date="2015" name="Microbes Environ.">
        <title>Distribution and evolution of nitrogen fixation genes in the phylum bacteroidetes.</title>
        <authorList>
            <person name="Inoue J."/>
            <person name="Oshima K."/>
            <person name="Suda W."/>
            <person name="Sakamoto M."/>
            <person name="Iino T."/>
            <person name="Noda S."/>
            <person name="Hongoh Y."/>
            <person name="Hattori M."/>
            <person name="Ohkuma M."/>
        </authorList>
    </citation>
    <scope>NUCLEOTIDE SEQUENCE [LARGE SCALE GENOMIC DNA]</scope>
    <source>
        <strain evidence="1">JCM 15548</strain>
    </source>
</reference>
<dbReference type="AlphaFoldDB" id="A0A0E9LTV6"/>
<evidence type="ECO:0000313" key="2">
    <source>
        <dbReference type="Proteomes" id="UP000032900"/>
    </source>
</evidence>
<keyword evidence="2" id="KW-1185">Reference proteome</keyword>
<organism evidence="1 2">
    <name type="scientific">Geofilum rubicundum JCM 15548</name>
    <dbReference type="NCBI Taxonomy" id="1236989"/>
    <lineage>
        <taxon>Bacteria</taxon>
        <taxon>Pseudomonadati</taxon>
        <taxon>Bacteroidota</taxon>
        <taxon>Bacteroidia</taxon>
        <taxon>Marinilabiliales</taxon>
        <taxon>Marinilabiliaceae</taxon>
        <taxon>Geofilum</taxon>
    </lineage>
</organism>
<dbReference type="Proteomes" id="UP000032900">
    <property type="component" value="Unassembled WGS sequence"/>
</dbReference>
<comment type="caution">
    <text evidence="1">The sequence shown here is derived from an EMBL/GenBank/DDBJ whole genome shotgun (WGS) entry which is preliminary data.</text>
</comment>
<proteinExistence type="predicted"/>
<evidence type="ECO:0000313" key="1">
    <source>
        <dbReference type="EMBL" id="GAO29002.1"/>
    </source>
</evidence>
<name>A0A0E9LTV6_9BACT</name>
<dbReference type="STRING" id="1236989.JCM15548_11155"/>
<sequence length="291" mass="32208">MKPPAIRIFGISSYERPILFCFCLSLIFMAPSNAQHSSFKSPLGGILGSSGALEKSPWAIFSNPAGLSVLKKPVGGIGYQNDFYLKELSTRTAFASVPFHGSIFSGAFTHSGYQHFRKQQYHLALSKNLAPWLNMGLRFNYHLRYLTGRKNQRLLTLDAGWQLAASEKIHLGFHALNPARSQWHIEGQKENHLVVLATSVDYRPVSDVRLEAGLAKKLAFPPTLSMMVESQVHEAVTIKGTAVSAPLRFGLGTGIIWQSLGFEMGLMHHETLGFSSAFGLLYHLNHTTKKP</sequence>
<gene>
    <name evidence="1" type="ORF">JCM15548_11155</name>
</gene>
<protein>
    <recommendedName>
        <fullName evidence="3">DUF5723 domain-containing protein</fullName>
    </recommendedName>
</protein>
<evidence type="ECO:0008006" key="3">
    <source>
        <dbReference type="Google" id="ProtNLM"/>
    </source>
</evidence>